<dbReference type="PANTHER" id="PTHR43080:SF26">
    <property type="entry name" value="REGULATORY PROTEIN"/>
    <property type="match status" value="1"/>
</dbReference>
<dbReference type="PANTHER" id="PTHR43080">
    <property type="entry name" value="CBS DOMAIN-CONTAINING PROTEIN CBSX3, MITOCHONDRIAL"/>
    <property type="match status" value="1"/>
</dbReference>
<dbReference type="InterPro" id="IPR000644">
    <property type="entry name" value="CBS_dom"/>
</dbReference>
<gene>
    <name evidence="4" type="ORF">SAMN05443529_13337</name>
</gene>
<feature type="domain" description="CBS" evidence="3">
    <location>
        <begin position="26"/>
        <end position="86"/>
    </location>
</feature>
<dbReference type="STRING" id="1121419.SAMN05443529_13337"/>
<dbReference type="PROSITE" id="PS51371">
    <property type="entry name" value="CBS"/>
    <property type="match status" value="1"/>
</dbReference>
<dbReference type="SUPFAM" id="SSF54631">
    <property type="entry name" value="CBS-domain pair"/>
    <property type="match status" value="1"/>
</dbReference>
<dbReference type="InterPro" id="IPR051257">
    <property type="entry name" value="Diverse_CBS-Domain"/>
</dbReference>
<name>A0A1G8JMB0_9FIRM</name>
<organism evidence="4 5">
    <name type="scientific">Desulfosporosinus hippei DSM 8344</name>
    <dbReference type="NCBI Taxonomy" id="1121419"/>
    <lineage>
        <taxon>Bacteria</taxon>
        <taxon>Bacillati</taxon>
        <taxon>Bacillota</taxon>
        <taxon>Clostridia</taxon>
        <taxon>Eubacteriales</taxon>
        <taxon>Desulfitobacteriaceae</taxon>
        <taxon>Desulfosporosinus</taxon>
    </lineage>
</organism>
<dbReference type="Pfam" id="PF00571">
    <property type="entry name" value="CBS"/>
    <property type="match status" value="2"/>
</dbReference>
<dbReference type="Proteomes" id="UP000198656">
    <property type="component" value="Unassembled WGS sequence"/>
</dbReference>
<dbReference type="EMBL" id="FNCP01000033">
    <property type="protein sequence ID" value="SDI32302.1"/>
    <property type="molecule type" value="Genomic_DNA"/>
</dbReference>
<proteinExistence type="predicted"/>
<dbReference type="InterPro" id="IPR046342">
    <property type="entry name" value="CBS_dom_sf"/>
</dbReference>
<dbReference type="Gene3D" id="3.10.580.10">
    <property type="entry name" value="CBS-domain"/>
    <property type="match status" value="1"/>
</dbReference>
<accession>A0A1G8JMB0</accession>
<evidence type="ECO:0000256" key="2">
    <source>
        <dbReference type="PROSITE-ProRule" id="PRU00703"/>
    </source>
</evidence>
<keyword evidence="5" id="KW-1185">Reference proteome</keyword>
<evidence type="ECO:0000313" key="4">
    <source>
        <dbReference type="EMBL" id="SDI32302.1"/>
    </source>
</evidence>
<dbReference type="CDD" id="cd09834">
    <property type="entry name" value="CBS_pair_bac"/>
    <property type="match status" value="1"/>
</dbReference>
<sequence length="160" mass="18307">MLVRSKLVVVLHGNGESLGMNVAFFLIPKKNIVFLKEGATMRQALERMEYHSYSAVPLINDEGKYVGTITEGDLLWKLKNTPGLTFQNTEDIRLSEVKQHVQNIPVTINAQMEDLISRAVVQNFVPVVDDQEVFIGIVRRREMIEYCSKLLVQRNKFNDN</sequence>
<reference evidence="5" key="1">
    <citation type="submission" date="2016-10" db="EMBL/GenBank/DDBJ databases">
        <authorList>
            <person name="Varghese N."/>
            <person name="Submissions S."/>
        </authorList>
    </citation>
    <scope>NUCLEOTIDE SEQUENCE [LARGE SCALE GENOMIC DNA]</scope>
    <source>
        <strain evidence="5">DSM 8344</strain>
    </source>
</reference>
<protein>
    <submittedName>
        <fullName evidence="4">CBS domain-containing protein</fullName>
    </submittedName>
</protein>
<evidence type="ECO:0000313" key="5">
    <source>
        <dbReference type="Proteomes" id="UP000198656"/>
    </source>
</evidence>
<evidence type="ECO:0000256" key="1">
    <source>
        <dbReference type="ARBA" id="ARBA00023122"/>
    </source>
</evidence>
<dbReference type="AlphaFoldDB" id="A0A1G8JMB0"/>
<keyword evidence="1 2" id="KW-0129">CBS domain</keyword>
<dbReference type="SMART" id="SM00116">
    <property type="entry name" value="CBS"/>
    <property type="match status" value="1"/>
</dbReference>
<evidence type="ECO:0000259" key="3">
    <source>
        <dbReference type="PROSITE" id="PS51371"/>
    </source>
</evidence>